<comment type="caution">
    <text evidence="1">The sequence shown here is derived from an EMBL/GenBank/DDBJ whole genome shotgun (WGS) entry which is preliminary data.</text>
</comment>
<sequence length="319" mass="36928">MRTGKKKFGDKSQNYRSDSTSRSFRNSRSDRGGQSTTVTCADCGNECQVPFVPTTDKPVYCNDCFRQNKPQDDRGSRYSRDDRGSRYSRDDRGSRYSRDDRGSRYSRDDRGSRYSRDDRGSRYSRDRGSRYSRDDRGSERFSAKCDNCGDDCDLPFKPKFDRPVYCSECFAKTKLKEEEYEEDDWSRNDRSIKPRETFRDKPKKLKSLKKMESFYSGGSEKFYNTLKEKLFEILGGKVCSSCGFKDEKALGFKNTVDDSFDSIQRGGFASSWGKYISDPSLAKEDLKILCLNCNAVQKPISSPEPKPKNLKKKKKRFPR</sequence>
<organism evidence="1 2">
    <name type="scientific">Candidatus Nitrosomaritimum aestuariumsis</name>
    <dbReference type="NCBI Taxonomy" id="3342354"/>
    <lineage>
        <taxon>Archaea</taxon>
        <taxon>Nitrososphaerota</taxon>
        <taxon>Nitrososphaeria</taxon>
        <taxon>Nitrosopumilales</taxon>
        <taxon>Nitrosopumilaceae</taxon>
        <taxon>Candidatus Nitrosomaritimum</taxon>
    </lineage>
</organism>
<dbReference type="Proteomes" id="UP000559653">
    <property type="component" value="Unassembled WGS sequence"/>
</dbReference>
<gene>
    <name evidence="1" type="ORF">H2B03_05965</name>
</gene>
<name>A0AC60VYS2_9ARCH</name>
<dbReference type="EMBL" id="JACEMZ010000037">
    <property type="protein sequence ID" value="MBA4452694.1"/>
    <property type="molecule type" value="Genomic_DNA"/>
</dbReference>
<evidence type="ECO:0000313" key="1">
    <source>
        <dbReference type="EMBL" id="MBA4452694.1"/>
    </source>
</evidence>
<evidence type="ECO:0000313" key="2">
    <source>
        <dbReference type="Proteomes" id="UP000559653"/>
    </source>
</evidence>
<protein>
    <submittedName>
        <fullName evidence="1">Uncharacterized protein</fullName>
    </submittedName>
</protein>
<accession>A0AC60VYS2</accession>
<reference evidence="1 2" key="1">
    <citation type="journal article" date="2020" name="Appl. Environ. Microbiol.">
        <title>Genomic Characteristics of a Novel Species of Ammonia-Oxidizing Archaea from the Jiulong River Estuary.</title>
        <authorList>
            <person name="Zou D."/>
            <person name="Wan R."/>
            <person name="Han L."/>
            <person name="Xu M.N."/>
            <person name="Liu Y."/>
            <person name="Liu H."/>
            <person name="Kao S.J."/>
            <person name="Li M."/>
        </authorList>
    </citation>
    <scope>NUCLEOTIDE SEQUENCE [LARGE SCALE GENOMIC DNA]</scope>
    <source>
        <strain evidence="1">W1bin1</strain>
    </source>
</reference>
<proteinExistence type="predicted"/>